<feature type="domain" description="NlpC/P60" evidence="5">
    <location>
        <begin position="1"/>
        <end position="138"/>
    </location>
</feature>
<dbReference type="RefSeq" id="WP_125988072.1">
    <property type="nucleotide sequence ID" value="NZ_CP046640.1"/>
</dbReference>
<dbReference type="GO" id="GO:0006508">
    <property type="term" value="P:proteolysis"/>
    <property type="evidence" value="ECO:0007669"/>
    <property type="project" value="UniProtKB-KW"/>
</dbReference>
<dbReference type="PROSITE" id="PS51935">
    <property type="entry name" value="NLPC_P60"/>
    <property type="match status" value="1"/>
</dbReference>
<comment type="similarity">
    <text evidence="1">Belongs to the peptidase C40 family.</text>
</comment>
<keyword evidence="7" id="KW-1185">Reference proteome</keyword>
<dbReference type="InterPro" id="IPR051202">
    <property type="entry name" value="Peptidase_C40"/>
</dbReference>
<evidence type="ECO:0000313" key="6">
    <source>
        <dbReference type="EMBL" id="QTL97013.1"/>
    </source>
</evidence>
<keyword evidence="2" id="KW-0645">Protease</keyword>
<evidence type="ECO:0000256" key="3">
    <source>
        <dbReference type="ARBA" id="ARBA00022801"/>
    </source>
</evidence>
<gene>
    <name evidence="6" type="ORF">GM661_02985</name>
</gene>
<accession>A0A8A7K5G7</accession>
<dbReference type="InterPro" id="IPR038765">
    <property type="entry name" value="Papain-like_cys_pep_sf"/>
</dbReference>
<dbReference type="PANTHER" id="PTHR47053:SF1">
    <property type="entry name" value="MUREIN DD-ENDOPEPTIDASE MEPH-RELATED"/>
    <property type="match status" value="1"/>
</dbReference>
<evidence type="ECO:0000256" key="4">
    <source>
        <dbReference type="ARBA" id="ARBA00022807"/>
    </source>
</evidence>
<dbReference type="SUPFAM" id="SSF54001">
    <property type="entry name" value="Cysteine proteinases"/>
    <property type="match status" value="1"/>
</dbReference>
<evidence type="ECO:0000256" key="2">
    <source>
        <dbReference type="ARBA" id="ARBA00022670"/>
    </source>
</evidence>
<dbReference type="GO" id="GO:0008234">
    <property type="term" value="F:cysteine-type peptidase activity"/>
    <property type="evidence" value="ECO:0007669"/>
    <property type="project" value="UniProtKB-KW"/>
</dbReference>
<dbReference type="AlphaFoldDB" id="A0A8A7K5G7"/>
<evidence type="ECO:0000259" key="5">
    <source>
        <dbReference type="PROSITE" id="PS51935"/>
    </source>
</evidence>
<proteinExistence type="inferred from homology"/>
<dbReference type="Proteomes" id="UP000665020">
    <property type="component" value="Chromosome"/>
</dbReference>
<name>A0A8A7K5G7_9FIRM</name>
<dbReference type="Gene3D" id="3.90.1720.10">
    <property type="entry name" value="endopeptidase domain like (from Nostoc punctiforme)"/>
    <property type="match status" value="1"/>
</dbReference>
<reference evidence="6" key="1">
    <citation type="submission" date="2019-12" db="EMBL/GenBank/DDBJ databases">
        <authorList>
            <person name="zhang j."/>
            <person name="sun C.M."/>
        </authorList>
    </citation>
    <scope>NUCLEOTIDE SEQUENCE</scope>
    <source>
        <strain evidence="6">NS-1</strain>
    </source>
</reference>
<keyword evidence="3" id="KW-0378">Hydrolase</keyword>
<protein>
    <submittedName>
        <fullName evidence="6">Peptidoglycan endopeptidase</fullName>
    </submittedName>
</protein>
<evidence type="ECO:0000313" key="7">
    <source>
        <dbReference type="Proteomes" id="UP000665020"/>
    </source>
</evidence>
<dbReference type="PANTHER" id="PTHR47053">
    <property type="entry name" value="MUREIN DD-ENDOPEPTIDASE MEPH-RELATED"/>
    <property type="match status" value="1"/>
</dbReference>
<keyword evidence="4" id="KW-0788">Thiol protease</keyword>
<evidence type="ECO:0000256" key="1">
    <source>
        <dbReference type="ARBA" id="ARBA00007074"/>
    </source>
</evidence>
<dbReference type="InterPro" id="IPR000064">
    <property type="entry name" value="NLP_P60_dom"/>
</dbReference>
<dbReference type="Pfam" id="PF00877">
    <property type="entry name" value="NLPC_P60"/>
    <property type="match status" value="1"/>
</dbReference>
<dbReference type="KEGG" id="ifn:GM661_02985"/>
<organism evidence="6 7">
    <name type="scientific">Iocasia fonsfrigidae</name>
    <dbReference type="NCBI Taxonomy" id="2682810"/>
    <lineage>
        <taxon>Bacteria</taxon>
        <taxon>Bacillati</taxon>
        <taxon>Bacillota</taxon>
        <taxon>Clostridia</taxon>
        <taxon>Halanaerobiales</taxon>
        <taxon>Halanaerobiaceae</taxon>
        <taxon>Iocasia</taxon>
    </lineage>
</organism>
<dbReference type="EMBL" id="CP046640">
    <property type="protein sequence ID" value="QTL97013.1"/>
    <property type="molecule type" value="Genomic_DNA"/>
</dbReference>
<sequence length="139" mass="16422">MEKKISMVVDELLGIPYLHNGRSDQGLDCWGLIYLFFKKLGYTLPVNDGGIIPDNWYKVDPERYIKGLRSLGDELGYYENLQVLDIPYFRLYRQVVTHTAVMISEDEFLHVLIDKEVQIDTMKKRYWRRKYAGAIRLDI</sequence>